<evidence type="ECO:0000256" key="1">
    <source>
        <dbReference type="SAM" id="MobiDB-lite"/>
    </source>
</evidence>
<dbReference type="OrthoDB" id="240805at2157"/>
<reference evidence="3" key="1">
    <citation type="submission" date="2013-11" db="EMBL/GenBank/DDBJ databases">
        <authorList>
            <person name="Hoang H.T."/>
            <person name="Killian M.L."/>
            <person name="Madson D.M."/>
            <person name="Arruda P.H.E."/>
            <person name="Sun D."/>
            <person name="Schwartz K.J."/>
            <person name="Yoon K."/>
        </authorList>
    </citation>
    <scope>NUCLEOTIDE SEQUENCE [LARGE SCALE GENOMIC DNA]</scope>
    <source>
        <strain evidence="3">CDK2</strain>
    </source>
</reference>
<dbReference type="PROSITE" id="PS51318">
    <property type="entry name" value="TAT"/>
    <property type="match status" value="1"/>
</dbReference>
<feature type="compositionally biased region" description="Low complexity" evidence="1">
    <location>
        <begin position="373"/>
        <end position="408"/>
    </location>
</feature>
<dbReference type="InterPro" id="IPR006311">
    <property type="entry name" value="TAT_signal"/>
</dbReference>
<proteinExistence type="predicted"/>
<dbReference type="STRING" id="699431.SY89_00661"/>
<evidence type="ECO:0000313" key="3">
    <source>
        <dbReference type="Proteomes" id="UP000050535"/>
    </source>
</evidence>
<sequence length="433" mass="45088">MVRQPSTDAAEPRTLNRRRYLAIAGAAGLAGATGLGAARPADAQQETASPPGVAARREYEQLRITGTAPSHGGARVFVGRRGTRPAPDDPVRIAAVGPDGEARLRTDITPDLPDDAHAIPDVVRTENGYAVAAGPWLARLAPDLSVLSIGKEGSIPATQRTTLLPVDGGFVVGFTESLPDAFWTWLVGFDADGSYAWHHRHNVNGSQALEFLLPDGDGGAITGGTFPWLARVSADGDFEPIDLPEGLPSGVLQTGIRDGDGLLLCSGDTTARLDAEFALDWTREYESVAEQQARELQPDGDGFVVRTTGEDAHDFGLVSIDADGSLRWRQSYDVDDNRNVDPRTLAAAGDGTYLVAGGYNEGEAGWTFALSQSVSPSTPTPTATGTTTPASTDTPTASPTPAGTTTTSVPGFGVATAFLGLGASLAGLLGRDE</sequence>
<organism evidence="2 3">
    <name type="scientific">Halolamina pelagica</name>
    <dbReference type="NCBI Taxonomy" id="699431"/>
    <lineage>
        <taxon>Archaea</taxon>
        <taxon>Methanobacteriati</taxon>
        <taxon>Methanobacteriota</taxon>
        <taxon>Stenosarchaea group</taxon>
        <taxon>Halobacteria</taxon>
        <taxon>Halobacteriales</taxon>
        <taxon>Haloferacaceae</taxon>
    </lineage>
</organism>
<dbReference type="AlphaFoldDB" id="A0A0P7FT94"/>
<dbReference type="Proteomes" id="UP000050535">
    <property type="component" value="Unassembled WGS sequence"/>
</dbReference>
<feature type="region of interest" description="Disordered" evidence="1">
    <location>
        <begin position="70"/>
        <end position="90"/>
    </location>
</feature>
<gene>
    <name evidence="2" type="ORF">SY89_00661</name>
</gene>
<name>A0A0P7FT94_9EURY</name>
<keyword evidence="3" id="KW-1185">Reference proteome</keyword>
<comment type="caution">
    <text evidence="2">The sequence shown here is derived from an EMBL/GenBank/DDBJ whole genome shotgun (WGS) entry which is preliminary data.</text>
</comment>
<protein>
    <submittedName>
        <fullName evidence="2">Uncharacterized protein</fullName>
    </submittedName>
</protein>
<feature type="region of interest" description="Disordered" evidence="1">
    <location>
        <begin position="372"/>
        <end position="408"/>
    </location>
</feature>
<dbReference type="RefSeq" id="WP_054583082.1">
    <property type="nucleotide sequence ID" value="NZ_LGUC01000001.1"/>
</dbReference>
<dbReference type="EMBL" id="LGUC01000001">
    <property type="protein sequence ID" value="KPN29941.1"/>
    <property type="molecule type" value="Genomic_DNA"/>
</dbReference>
<accession>A0A0P7FT94</accession>
<evidence type="ECO:0000313" key="2">
    <source>
        <dbReference type="EMBL" id="KPN29941.1"/>
    </source>
</evidence>